<dbReference type="InterPro" id="IPR003661">
    <property type="entry name" value="HisK_dim/P_dom"/>
</dbReference>
<dbReference type="CDD" id="cd00082">
    <property type="entry name" value="HisKA"/>
    <property type="match status" value="1"/>
</dbReference>
<evidence type="ECO:0000256" key="8">
    <source>
        <dbReference type="ARBA" id="ARBA00022989"/>
    </source>
</evidence>
<keyword evidence="15" id="KW-1185">Reference proteome</keyword>
<dbReference type="InterPro" id="IPR004358">
    <property type="entry name" value="Sig_transdc_His_kin-like_C"/>
</dbReference>
<evidence type="ECO:0000256" key="9">
    <source>
        <dbReference type="ARBA" id="ARBA00023012"/>
    </source>
</evidence>
<evidence type="ECO:0000256" key="10">
    <source>
        <dbReference type="ARBA" id="ARBA00023136"/>
    </source>
</evidence>
<dbReference type="PRINTS" id="PR00344">
    <property type="entry name" value="BCTRLSENSOR"/>
</dbReference>
<dbReference type="RefSeq" id="WP_337718654.1">
    <property type="nucleotide sequence ID" value="NZ_JBBEGL010000013.1"/>
</dbReference>
<dbReference type="PANTHER" id="PTHR45436:SF5">
    <property type="entry name" value="SENSOR HISTIDINE KINASE TRCS"/>
    <property type="match status" value="1"/>
</dbReference>
<reference evidence="14 15" key="1">
    <citation type="submission" date="2024-03" db="EMBL/GenBank/DDBJ databases">
        <title>Actinomycetospora sp. OC33-EN06, a novel actinomycete isolated from wild orchid (Aerides multiflora).</title>
        <authorList>
            <person name="Suriyachadkun C."/>
        </authorList>
    </citation>
    <scope>NUCLEOTIDE SEQUENCE [LARGE SCALE GENOMIC DNA]</scope>
    <source>
        <strain evidence="14 15">OC33-EN06</strain>
    </source>
</reference>
<accession>A0ABU8NDS7</accession>
<evidence type="ECO:0000256" key="11">
    <source>
        <dbReference type="SAM" id="MobiDB-lite"/>
    </source>
</evidence>
<dbReference type="Proteomes" id="UP001370100">
    <property type="component" value="Unassembled WGS sequence"/>
</dbReference>
<dbReference type="SUPFAM" id="SSF47384">
    <property type="entry name" value="Homodimeric domain of signal transducing histidine kinase"/>
    <property type="match status" value="1"/>
</dbReference>
<dbReference type="InterPro" id="IPR005467">
    <property type="entry name" value="His_kinase_dom"/>
</dbReference>
<feature type="domain" description="HAMP" evidence="13">
    <location>
        <begin position="182"/>
        <end position="239"/>
    </location>
</feature>
<dbReference type="GO" id="GO:0016301">
    <property type="term" value="F:kinase activity"/>
    <property type="evidence" value="ECO:0007669"/>
    <property type="project" value="UniProtKB-KW"/>
</dbReference>
<dbReference type="Gene3D" id="3.30.565.10">
    <property type="entry name" value="Histidine kinase-like ATPase, C-terminal domain"/>
    <property type="match status" value="1"/>
</dbReference>
<dbReference type="EMBL" id="JBBEGL010000013">
    <property type="protein sequence ID" value="MEJ2890458.1"/>
    <property type="molecule type" value="Genomic_DNA"/>
</dbReference>
<dbReference type="PANTHER" id="PTHR45436">
    <property type="entry name" value="SENSOR HISTIDINE KINASE YKOH"/>
    <property type="match status" value="1"/>
</dbReference>
<evidence type="ECO:0000313" key="15">
    <source>
        <dbReference type="Proteomes" id="UP001370100"/>
    </source>
</evidence>
<dbReference type="SMART" id="SM00388">
    <property type="entry name" value="HisKA"/>
    <property type="match status" value="1"/>
</dbReference>
<dbReference type="InterPro" id="IPR003594">
    <property type="entry name" value="HATPase_dom"/>
</dbReference>
<dbReference type="SMART" id="SM00304">
    <property type="entry name" value="HAMP"/>
    <property type="match status" value="1"/>
</dbReference>
<dbReference type="Pfam" id="PF00512">
    <property type="entry name" value="HisKA"/>
    <property type="match status" value="1"/>
</dbReference>
<evidence type="ECO:0000259" key="13">
    <source>
        <dbReference type="PROSITE" id="PS50885"/>
    </source>
</evidence>
<comment type="caution">
    <text evidence="14">The sequence shown here is derived from an EMBL/GenBank/DDBJ whole genome shotgun (WGS) entry which is preliminary data.</text>
</comment>
<dbReference type="SUPFAM" id="SSF55874">
    <property type="entry name" value="ATPase domain of HSP90 chaperone/DNA topoisomerase II/histidine kinase"/>
    <property type="match status" value="1"/>
</dbReference>
<dbReference type="InterPro" id="IPR050428">
    <property type="entry name" value="TCS_sensor_his_kinase"/>
</dbReference>
<keyword evidence="5" id="KW-0808">Transferase</keyword>
<dbReference type="Gene3D" id="1.10.287.130">
    <property type="match status" value="1"/>
</dbReference>
<evidence type="ECO:0000256" key="2">
    <source>
        <dbReference type="ARBA" id="ARBA00004236"/>
    </source>
</evidence>
<keyword evidence="4" id="KW-0597">Phosphoprotein</keyword>
<feature type="region of interest" description="Disordered" evidence="11">
    <location>
        <begin position="473"/>
        <end position="506"/>
    </location>
</feature>
<keyword evidence="6" id="KW-0812">Transmembrane</keyword>
<proteinExistence type="predicted"/>
<dbReference type="PROSITE" id="PS50109">
    <property type="entry name" value="HIS_KIN"/>
    <property type="match status" value="1"/>
</dbReference>
<evidence type="ECO:0000259" key="12">
    <source>
        <dbReference type="PROSITE" id="PS50109"/>
    </source>
</evidence>
<organism evidence="14 15">
    <name type="scientific">Actinomycetospora aeridis</name>
    <dbReference type="NCBI Taxonomy" id="3129231"/>
    <lineage>
        <taxon>Bacteria</taxon>
        <taxon>Bacillati</taxon>
        <taxon>Actinomycetota</taxon>
        <taxon>Actinomycetes</taxon>
        <taxon>Pseudonocardiales</taxon>
        <taxon>Pseudonocardiaceae</taxon>
        <taxon>Actinomycetospora</taxon>
    </lineage>
</organism>
<keyword evidence="8" id="KW-1133">Transmembrane helix</keyword>
<evidence type="ECO:0000256" key="7">
    <source>
        <dbReference type="ARBA" id="ARBA00022777"/>
    </source>
</evidence>
<feature type="compositionally biased region" description="Low complexity" evidence="11">
    <location>
        <begin position="482"/>
        <end position="499"/>
    </location>
</feature>
<dbReference type="InterPro" id="IPR003660">
    <property type="entry name" value="HAMP_dom"/>
</dbReference>
<evidence type="ECO:0000256" key="6">
    <source>
        <dbReference type="ARBA" id="ARBA00022692"/>
    </source>
</evidence>
<feature type="domain" description="Histidine kinase" evidence="12">
    <location>
        <begin position="247"/>
        <end position="471"/>
    </location>
</feature>
<keyword evidence="7 14" id="KW-0418">Kinase</keyword>
<evidence type="ECO:0000256" key="4">
    <source>
        <dbReference type="ARBA" id="ARBA00022553"/>
    </source>
</evidence>
<evidence type="ECO:0000256" key="3">
    <source>
        <dbReference type="ARBA" id="ARBA00012438"/>
    </source>
</evidence>
<sequence>MRTRLLVVFSVLVGLLVLGLGLPLAGASASTATSRLFADRLGDTTRFAALAQRAVGDGDAGALAAELARYDDVYGIAALVVDRDGRVLASSRPEVPEPAARRVQLALAGQRSEPPTPVWPWDTAPLLLAEPVLVGGEVRGAAVTISPTGPARAETLRVWAALAAAGLVALAVAAGIALPLVRWILAPVESLDAGTAQVAAAVRAGRAPRPVGDGRGPPELRRLSRHFDQMAAGVTHALESQRAFVADAGHQLRNPLTALRLRMQNVAAALAAPDARVDPDLMDALRDEHGAALEETDRLAGVLDAMLALARAEGRPAQPVPLPLDPLLDERADAWGVLAEHEGLSLRRRGPGGLVARTDVDSVVAVLDAVLDNALRYAPPGTEVELSTARVEGRVEIGVRDHGRGLDPAELERATDRFWRAPDQHDTGDGHGTGLGLAIAARSAERAGGELVLQLPEDGGLRVVLRLPPATATDAAGERADAAAGEAAGDVPDPAGAEAQSPLNAR</sequence>
<protein>
    <recommendedName>
        <fullName evidence="3">histidine kinase</fullName>
        <ecNumber evidence="3">2.7.13.3</ecNumber>
    </recommendedName>
</protein>
<dbReference type="InterPro" id="IPR036890">
    <property type="entry name" value="HATPase_C_sf"/>
</dbReference>
<comment type="subcellular location">
    <subcellularLocation>
        <location evidence="2">Cell membrane</location>
    </subcellularLocation>
</comment>
<dbReference type="EC" id="2.7.13.3" evidence="3"/>
<dbReference type="Pfam" id="PF02518">
    <property type="entry name" value="HATPase_c"/>
    <property type="match status" value="1"/>
</dbReference>
<dbReference type="InterPro" id="IPR036097">
    <property type="entry name" value="HisK_dim/P_sf"/>
</dbReference>
<evidence type="ECO:0000256" key="1">
    <source>
        <dbReference type="ARBA" id="ARBA00000085"/>
    </source>
</evidence>
<evidence type="ECO:0000313" key="14">
    <source>
        <dbReference type="EMBL" id="MEJ2890458.1"/>
    </source>
</evidence>
<comment type="catalytic activity">
    <reaction evidence="1">
        <text>ATP + protein L-histidine = ADP + protein N-phospho-L-histidine.</text>
        <dbReference type="EC" id="2.7.13.3"/>
    </reaction>
</comment>
<evidence type="ECO:0000256" key="5">
    <source>
        <dbReference type="ARBA" id="ARBA00022679"/>
    </source>
</evidence>
<dbReference type="PROSITE" id="PS50885">
    <property type="entry name" value="HAMP"/>
    <property type="match status" value="1"/>
</dbReference>
<name>A0ABU8NDS7_9PSEU</name>
<keyword evidence="10" id="KW-0472">Membrane</keyword>
<gene>
    <name evidence="14" type="ORF">WCD41_28645</name>
</gene>
<dbReference type="SMART" id="SM00387">
    <property type="entry name" value="HATPase_c"/>
    <property type="match status" value="1"/>
</dbReference>
<keyword evidence="9" id="KW-0902">Two-component regulatory system</keyword>
<dbReference type="Gene3D" id="6.10.340.10">
    <property type="match status" value="1"/>
</dbReference>